<dbReference type="GO" id="GO:0070475">
    <property type="term" value="P:rRNA base methylation"/>
    <property type="evidence" value="ECO:0007669"/>
    <property type="project" value="UniProtKB-UniRule"/>
</dbReference>
<keyword evidence="10 14" id="KW-0479">Metal-binding</keyword>
<comment type="caution">
    <text evidence="16">The sequence shown here is derived from an EMBL/GenBank/DDBJ whole genome shotgun (WGS) entry which is preliminary data.</text>
</comment>
<feature type="binding site" evidence="14">
    <location>
        <position position="203"/>
    </location>
    <ligand>
        <name>S-adenosyl-L-methionine</name>
        <dbReference type="ChEBI" id="CHEBI:59789"/>
    </ligand>
</feature>
<gene>
    <name evidence="14 16" type="primary">rlmN</name>
    <name evidence="16" type="ORF">CR164_01020</name>
</gene>
<dbReference type="SFLD" id="SFLDG01062">
    <property type="entry name" value="methyltransferase_(Class_A)"/>
    <property type="match status" value="1"/>
</dbReference>
<keyword evidence="6 14" id="KW-0489">Methyltransferase</keyword>
<dbReference type="SFLD" id="SFLDF00275">
    <property type="entry name" value="adenosine_C2_methyltransferase"/>
    <property type="match status" value="1"/>
</dbReference>
<keyword evidence="17" id="KW-1185">Reference proteome</keyword>
<dbReference type="GO" id="GO:0005737">
    <property type="term" value="C:cytoplasm"/>
    <property type="evidence" value="ECO:0007669"/>
    <property type="project" value="UniProtKB-SubCell"/>
</dbReference>
<dbReference type="Pfam" id="PF04055">
    <property type="entry name" value="Radical_SAM"/>
    <property type="match status" value="1"/>
</dbReference>
<dbReference type="GO" id="GO:0070040">
    <property type="term" value="F:rRNA (adenine(2503)-C2-)-methyltransferase activity"/>
    <property type="evidence" value="ECO:0007669"/>
    <property type="project" value="UniProtKB-UniRule"/>
</dbReference>
<evidence type="ECO:0000256" key="13">
    <source>
        <dbReference type="ARBA" id="ARBA00023157"/>
    </source>
</evidence>
<dbReference type="InterPro" id="IPR007197">
    <property type="entry name" value="rSAM"/>
</dbReference>
<feature type="active site" description="Proton acceptor" evidence="14">
    <location>
        <position position="99"/>
    </location>
</feature>
<keyword evidence="7 14" id="KW-0808">Transferase</keyword>
<dbReference type="RefSeq" id="WP_110022053.1">
    <property type="nucleotide sequence ID" value="NZ_PDNZ01000001.1"/>
</dbReference>
<evidence type="ECO:0000256" key="11">
    <source>
        <dbReference type="ARBA" id="ARBA00023004"/>
    </source>
</evidence>
<protein>
    <recommendedName>
        <fullName evidence="14">Probable dual-specificity RNA methyltransferase RlmN</fullName>
        <ecNumber evidence="14">2.1.1.192</ecNumber>
    </recommendedName>
    <alternativeName>
        <fullName evidence="14">23S rRNA (adenine(2503)-C(2))-methyltransferase</fullName>
    </alternativeName>
    <alternativeName>
        <fullName evidence="14">23S rRNA m2A2503 methyltransferase</fullName>
    </alternativeName>
    <alternativeName>
        <fullName evidence="14">Ribosomal RNA large subunit methyltransferase N</fullName>
    </alternativeName>
    <alternativeName>
        <fullName evidence="14">tRNA (adenine(37)-C(2))-methyltransferase</fullName>
    </alternativeName>
    <alternativeName>
        <fullName evidence="14">tRNA m2A37 methyltransferase</fullName>
    </alternativeName>
</protein>
<evidence type="ECO:0000313" key="16">
    <source>
        <dbReference type="EMBL" id="PWW83171.1"/>
    </source>
</evidence>
<evidence type="ECO:0000256" key="7">
    <source>
        <dbReference type="ARBA" id="ARBA00022679"/>
    </source>
</evidence>
<comment type="function">
    <text evidence="14">Specifically methylates position 2 of adenine 2503 in 23S rRNA and position 2 of adenine 37 in tRNAs.</text>
</comment>
<evidence type="ECO:0000256" key="14">
    <source>
        <dbReference type="HAMAP-Rule" id="MF_01849"/>
    </source>
</evidence>
<comment type="caution">
    <text evidence="14">Lacks conserved residue(s) required for the propagation of feature annotation.</text>
</comment>
<dbReference type="Gene3D" id="1.10.150.530">
    <property type="match status" value="1"/>
</dbReference>
<evidence type="ECO:0000313" key="17">
    <source>
        <dbReference type="Proteomes" id="UP000246278"/>
    </source>
</evidence>
<feature type="active site" description="S-methylcysteine intermediate" evidence="14">
    <location>
        <position position="345"/>
    </location>
</feature>
<feature type="binding site" evidence="14">
    <location>
        <position position="123"/>
    </location>
    <ligand>
        <name>[4Fe-4S] cluster</name>
        <dbReference type="ChEBI" id="CHEBI:49883"/>
        <note>4Fe-4S-S-AdoMet</note>
    </ligand>
</feature>
<dbReference type="InterPro" id="IPR027492">
    <property type="entry name" value="RNA_MTrfase_RlmN"/>
</dbReference>
<comment type="cofactor">
    <cofactor evidence="14">
        <name>[4Fe-4S] cluster</name>
        <dbReference type="ChEBI" id="CHEBI:49883"/>
    </cofactor>
    <text evidence="14">Binds 1 [4Fe-4S] cluster. The cluster is coordinated with 3 cysteines and an exchangeable S-adenosyl-L-methionine.</text>
</comment>
<dbReference type="PROSITE" id="PS51918">
    <property type="entry name" value="RADICAL_SAM"/>
    <property type="match status" value="1"/>
</dbReference>
<evidence type="ECO:0000256" key="10">
    <source>
        <dbReference type="ARBA" id="ARBA00022723"/>
    </source>
</evidence>
<dbReference type="PANTHER" id="PTHR30544">
    <property type="entry name" value="23S RRNA METHYLTRANSFERASE"/>
    <property type="match status" value="1"/>
</dbReference>
<evidence type="ECO:0000256" key="3">
    <source>
        <dbReference type="ARBA" id="ARBA00022485"/>
    </source>
</evidence>
<comment type="miscellaneous">
    <text evidence="14">Reaction proceeds by a ping-pong mechanism involving intermediate methylation of a conserved cysteine residue.</text>
</comment>
<evidence type="ECO:0000256" key="12">
    <source>
        <dbReference type="ARBA" id="ARBA00023014"/>
    </source>
</evidence>
<dbReference type="SFLD" id="SFLDS00029">
    <property type="entry name" value="Radical_SAM"/>
    <property type="match status" value="1"/>
</dbReference>
<dbReference type="GO" id="GO:0046872">
    <property type="term" value="F:metal ion binding"/>
    <property type="evidence" value="ECO:0007669"/>
    <property type="project" value="UniProtKB-KW"/>
</dbReference>
<name>A0A317TBH7_9CHLB</name>
<evidence type="ECO:0000256" key="2">
    <source>
        <dbReference type="ARBA" id="ARBA00007544"/>
    </source>
</evidence>
<feature type="binding site" evidence="14">
    <location>
        <position position="126"/>
    </location>
    <ligand>
        <name>[4Fe-4S] cluster</name>
        <dbReference type="ChEBI" id="CHEBI:49883"/>
        <note>4Fe-4S-S-AdoMet</note>
    </ligand>
</feature>
<dbReference type="OrthoDB" id="9793973at2"/>
<keyword evidence="9 14" id="KW-0819">tRNA processing</keyword>
<feature type="binding site" evidence="14">
    <location>
        <position position="119"/>
    </location>
    <ligand>
        <name>[4Fe-4S] cluster</name>
        <dbReference type="ChEBI" id="CHEBI:49883"/>
        <note>4Fe-4S-S-AdoMet</note>
    </ligand>
</feature>
<feature type="domain" description="Radical SAM core" evidence="15">
    <location>
        <begin position="105"/>
        <end position="340"/>
    </location>
</feature>
<dbReference type="NCBIfam" id="TIGR00048">
    <property type="entry name" value="rRNA_mod_RlmN"/>
    <property type="match status" value="1"/>
</dbReference>
<dbReference type="EC" id="2.1.1.192" evidence="14"/>
<evidence type="ECO:0000256" key="4">
    <source>
        <dbReference type="ARBA" id="ARBA00022490"/>
    </source>
</evidence>
<keyword evidence="11 14" id="KW-0408">Iron</keyword>
<comment type="catalytic activity">
    <reaction evidence="14">
        <text>adenosine(37) in tRNA + 2 reduced [2Fe-2S]-[ferredoxin] + 2 S-adenosyl-L-methionine = 2-methyladenosine(37) in tRNA + 5'-deoxyadenosine + L-methionine + 2 oxidized [2Fe-2S]-[ferredoxin] + S-adenosyl-L-homocysteine</text>
        <dbReference type="Rhea" id="RHEA:43332"/>
        <dbReference type="Rhea" id="RHEA-COMP:10000"/>
        <dbReference type="Rhea" id="RHEA-COMP:10001"/>
        <dbReference type="Rhea" id="RHEA-COMP:10162"/>
        <dbReference type="Rhea" id="RHEA-COMP:10485"/>
        <dbReference type="ChEBI" id="CHEBI:17319"/>
        <dbReference type="ChEBI" id="CHEBI:33737"/>
        <dbReference type="ChEBI" id="CHEBI:33738"/>
        <dbReference type="ChEBI" id="CHEBI:57844"/>
        <dbReference type="ChEBI" id="CHEBI:57856"/>
        <dbReference type="ChEBI" id="CHEBI:59789"/>
        <dbReference type="ChEBI" id="CHEBI:74411"/>
        <dbReference type="ChEBI" id="CHEBI:74497"/>
        <dbReference type="EC" id="2.1.1.192"/>
    </reaction>
</comment>
<dbReference type="PANTHER" id="PTHR30544:SF5">
    <property type="entry name" value="RADICAL SAM CORE DOMAIN-CONTAINING PROTEIN"/>
    <property type="match status" value="1"/>
</dbReference>
<dbReference type="GO" id="GO:0051539">
    <property type="term" value="F:4 iron, 4 sulfur cluster binding"/>
    <property type="evidence" value="ECO:0007669"/>
    <property type="project" value="UniProtKB-UniRule"/>
</dbReference>
<keyword evidence="13 14" id="KW-1015">Disulfide bond</keyword>
<dbReference type="Pfam" id="PF21016">
    <property type="entry name" value="RlmN_N"/>
    <property type="match status" value="1"/>
</dbReference>
<evidence type="ECO:0000256" key="8">
    <source>
        <dbReference type="ARBA" id="ARBA00022691"/>
    </source>
</evidence>
<dbReference type="GO" id="GO:0002935">
    <property type="term" value="F:tRNA (adenine(37)-C2)-methyltransferase activity"/>
    <property type="evidence" value="ECO:0007669"/>
    <property type="project" value="UniProtKB-UniRule"/>
</dbReference>
<evidence type="ECO:0000259" key="15">
    <source>
        <dbReference type="PROSITE" id="PS51918"/>
    </source>
</evidence>
<dbReference type="InterPro" id="IPR013785">
    <property type="entry name" value="Aldolase_TIM"/>
</dbReference>
<keyword evidence="5 14" id="KW-0698">rRNA processing</keyword>
<dbReference type="GO" id="GO:0000049">
    <property type="term" value="F:tRNA binding"/>
    <property type="evidence" value="ECO:0007669"/>
    <property type="project" value="UniProtKB-UniRule"/>
</dbReference>
<dbReference type="GO" id="GO:0030488">
    <property type="term" value="P:tRNA methylation"/>
    <property type="evidence" value="ECO:0007669"/>
    <property type="project" value="UniProtKB-UniRule"/>
</dbReference>
<feature type="binding site" evidence="14">
    <location>
        <position position="302"/>
    </location>
    <ligand>
        <name>S-adenosyl-L-methionine</name>
        <dbReference type="ChEBI" id="CHEBI:59789"/>
    </ligand>
</feature>
<evidence type="ECO:0000256" key="1">
    <source>
        <dbReference type="ARBA" id="ARBA00004496"/>
    </source>
</evidence>
<dbReference type="HAMAP" id="MF_01849">
    <property type="entry name" value="RNA_methyltr_RlmN"/>
    <property type="match status" value="1"/>
</dbReference>
<dbReference type="FunFam" id="3.20.20.70:FF:000014">
    <property type="entry name" value="Probable dual-specificity RNA methyltransferase RlmN"/>
    <property type="match status" value="1"/>
</dbReference>
<comment type="similarity">
    <text evidence="2 14">Belongs to the radical SAM superfamily. RlmN family.</text>
</comment>
<dbReference type="InterPro" id="IPR004383">
    <property type="entry name" value="rRNA_lsu_MTrfase_RlmN/Cfr"/>
</dbReference>
<evidence type="ECO:0000256" key="9">
    <source>
        <dbReference type="ARBA" id="ARBA00022694"/>
    </source>
</evidence>
<dbReference type="InterPro" id="IPR048641">
    <property type="entry name" value="RlmN_N"/>
</dbReference>
<keyword evidence="12 14" id="KW-0411">Iron-sulfur</keyword>
<keyword evidence="4 14" id="KW-0963">Cytoplasm</keyword>
<dbReference type="AlphaFoldDB" id="A0A317TBH7"/>
<dbReference type="SUPFAM" id="SSF102114">
    <property type="entry name" value="Radical SAM enzymes"/>
    <property type="match status" value="1"/>
</dbReference>
<feature type="binding site" evidence="14">
    <location>
        <begin position="226"/>
        <end position="228"/>
    </location>
    <ligand>
        <name>S-adenosyl-L-methionine</name>
        <dbReference type="ChEBI" id="CHEBI:59789"/>
    </ligand>
</feature>
<dbReference type="InterPro" id="IPR040072">
    <property type="entry name" value="Methyltransferase_A"/>
</dbReference>
<reference evidence="17" key="1">
    <citation type="submission" date="2017-10" db="EMBL/GenBank/DDBJ databases">
        <authorList>
            <person name="Gaisin V.A."/>
            <person name="Rysina M.S."/>
            <person name="Grouzdev D.S."/>
        </authorList>
    </citation>
    <scope>NUCLEOTIDE SEQUENCE [LARGE SCALE GENOMIC DNA]</scope>
    <source>
        <strain evidence="17">V1</strain>
    </source>
</reference>
<keyword evidence="3 14" id="KW-0004">4Fe-4S</keyword>
<comment type="catalytic activity">
    <reaction evidence="14">
        <text>adenosine(2503) in 23S rRNA + 2 reduced [2Fe-2S]-[ferredoxin] + 2 S-adenosyl-L-methionine = 2-methyladenosine(2503) in 23S rRNA + 5'-deoxyadenosine + L-methionine + 2 oxidized [2Fe-2S]-[ferredoxin] + S-adenosyl-L-homocysteine</text>
        <dbReference type="Rhea" id="RHEA:42916"/>
        <dbReference type="Rhea" id="RHEA-COMP:10000"/>
        <dbReference type="Rhea" id="RHEA-COMP:10001"/>
        <dbReference type="Rhea" id="RHEA-COMP:10152"/>
        <dbReference type="Rhea" id="RHEA-COMP:10282"/>
        <dbReference type="ChEBI" id="CHEBI:17319"/>
        <dbReference type="ChEBI" id="CHEBI:33737"/>
        <dbReference type="ChEBI" id="CHEBI:33738"/>
        <dbReference type="ChEBI" id="CHEBI:57844"/>
        <dbReference type="ChEBI" id="CHEBI:57856"/>
        <dbReference type="ChEBI" id="CHEBI:59789"/>
        <dbReference type="ChEBI" id="CHEBI:74411"/>
        <dbReference type="ChEBI" id="CHEBI:74497"/>
        <dbReference type="EC" id="2.1.1.192"/>
    </reaction>
</comment>
<evidence type="ECO:0000256" key="5">
    <source>
        <dbReference type="ARBA" id="ARBA00022552"/>
    </source>
</evidence>
<accession>A0A317TBH7</accession>
<dbReference type="Gene3D" id="3.20.20.70">
    <property type="entry name" value="Aldolase class I"/>
    <property type="match status" value="1"/>
</dbReference>
<dbReference type="InterPro" id="IPR058240">
    <property type="entry name" value="rSAM_sf"/>
</dbReference>
<sequence>MHTEKVNIKSYSRKDLQHVVAELGEPGYRANQIHRWLFNEQVENFESMTNLGAKLRNRLSNRYVIQSCSIVKKQLDPEKKNGMGTSKFLVKLHDEQTVETVLIPAEDRNTVCVSSQVGCPLRCTFCATGYMGFTRNLNAAEMAEQVYLVNNLLTATPTNHVTNVVFMGMGEPLLNTSNVIEAIETLSDKDYSFSLPQRKITISTVGLIPQIDAIARSGIKTKLAVSLHAANQQKRASLMPVAKEHTLDGLHNALERYVDLTGKPVTLVYMLLEGINDTMEDAKSLVAFCSGFLCKINLIDYNSIVNMKFKPVETEWRDRFIRILVGAGLNVTVRKSYGTSINAACGQLALKEKTLPADRFIK</sequence>
<comment type="subcellular location">
    <subcellularLocation>
        <location evidence="1 14">Cytoplasm</location>
    </subcellularLocation>
</comment>
<organism evidence="16 17">
    <name type="scientific">Prosthecochloris marina</name>
    <dbReference type="NCBI Taxonomy" id="2017681"/>
    <lineage>
        <taxon>Bacteria</taxon>
        <taxon>Pseudomonadati</taxon>
        <taxon>Chlorobiota</taxon>
        <taxon>Chlorobiia</taxon>
        <taxon>Chlorobiales</taxon>
        <taxon>Chlorobiaceae</taxon>
        <taxon>Prosthecochloris</taxon>
    </lineage>
</organism>
<dbReference type="EMBL" id="PDNZ01000001">
    <property type="protein sequence ID" value="PWW83171.1"/>
    <property type="molecule type" value="Genomic_DNA"/>
</dbReference>
<evidence type="ECO:0000256" key="6">
    <source>
        <dbReference type="ARBA" id="ARBA00022603"/>
    </source>
</evidence>
<dbReference type="CDD" id="cd01335">
    <property type="entry name" value="Radical_SAM"/>
    <property type="match status" value="1"/>
</dbReference>
<dbReference type="GO" id="GO:0019843">
    <property type="term" value="F:rRNA binding"/>
    <property type="evidence" value="ECO:0007669"/>
    <property type="project" value="UniProtKB-UniRule"/>
</dbReference>
<feature type="binding site" evidence="14">
    <location>
        <begin position="170"/>
        <end position="171"/>
    </location>
    <ligand>
        <name>S-adenosyl-L-methionine</name>
        <dbReference type="ChEBI" id="CHEBI:59789"/>
    </ligand>
</feature>
<keyword evidence="8 14" id="KW-0949">S-adenosyl-L-methionine</keyword>
<dbReference type="Proteomes" id="UP000246278">
    <property type="component" value="Unassembled WGS sequence"/>
</dbReference>
<dbReference type="PIRSF" id="PIRSF006004">
    <property type="entry name" value="CHP00048"/>
    <property type="match status" value="1"/>
</dbReference>
<proteinExistence type="inferred from homology"/>